<organism evidence="15 16">
    <name type="scientific">Oncorhynchus kisutch</name>
    <name type="common">Coho salmon</name>
    <name type="synonym">Salmo kisutch</name>
    <dbReference type="NCBI Taxonomy" id="8019"/>
    <lineage>
        <taxon>Eukaryota</taxon>
        <taxon>Metazoa</taxon>
        <taxon>Chordata</taxon>
        <taxon>Craniata</taxon>
        <taxon>Vertebrata</taxon>
        <taxon>Euteleostomi</taxon>
        <taxon>Actinopterygii</taxon>
        <taxon>Neopterygii</taxon>
        <taxon>Teleostei</taxon>
        <taxon>Protacanthopterygii</taxon>
        <taxon>Salmoniformes</taxon>
        <taxon>Salmonidae</taxon>
        <taxon>Salmoninae</taxon>
        <taxon>Oncorhynchus</taxon>
    </lineage>
</organism>
<accession>A0A8C7FJW8</accession>
<dbReference type="Gene3D" id="3.40.50.1460">
    <property type="match status" value="1"/>
</dbReference>
<evidence type="ECO:0000256" key="6">
    <source>
        <dbReference type="ARBA" id="ARBA00022801"/>
    </source>
</evidence>
<keyword evidence="8" id="KW-0865">Zymogen</keyword>
<comment type="catalytic activity">
    <reaction evidence="9">
        <text>Strict requirement for an Asp residue at positions P1 and P4. It has a preferred cleavage sequence of Asp-Xaa-Xaa-Asp-|- with a hydrophobic amino-acid residue at P2 and a hydrophilic amino-acid residue at P3, although Val or Ala are also accepted at this position.</text>
        <dbReference type="EC" id="3.4.22.56"/>
    </reaction>
</comment>
<dbReference type="GO" id="GO:0043525">
    <property type="term" value="P:positive regulation of neuron apoptotic process"/>
    <property type="evidence" value="ECO:0007669"/>
    <property type="project" value="TreeGrafter"/>
</dbReference>
<keyword evidence="4" id="KW-0645">Protease</keyword>
<comment type="subcellular location">
    <subcellularLocation>
        <location evidence="1">Cytoplasm</location>
    </subcellularLocation>
</comment>
<dbReference type="InterPro" id="IPR011600">
    <property type="entry name" value="Pept_C14_caspase"/>
</dbReference>
<reference evidence="15" key="1">
    <citation type="submission" date="2025-08" db="UniProtKB">
        <authorList>
            <consortium name="Ensembl"/>
        </authorList>
    </citation>
    <scope>IDENTIFICATION</scope>
</reference>
<dbReference type="FunFam" id="3.40.50.1460:FF:000001">
    <property type="entry name" value="Caspase-3 preproprotein"/>
    <property type="match status" value="1"/>
</dbReference>
<evidence type="ECO:0000313" key="15">
    <source>
        <dbReference type="Ensembl" id="ENSOKIP00005028820.1"/>
    </source>
</evidence>
<evidence type="ECO:0000259" key="13">
    <source>
        <dbReference type="PROSITE" id="PS50207"/>
    </source>
</evidence>
<dbReference type="InterPro" id="IPR029030">
    <property type="entry name" value="Caspase-like_dom_sf"/>
</dbReference>
<keyword evidence="7" id="KW-0788">Thiol protease</keyword>
<protein>
    <recommendedName>
        <fullName evidence="11">Caspase-3</fullName>
        <ecNumber evidence="10">3.4.22.56</ecNumber>
    </recommendedName>
</protein>
<dbReference type="PROSITE" id="PS01122">
    <property type="entry name" value="CASPASE_CYS"/>
    <property type="match status" value="1"/>
</dbReference>
<evidence type="ECO:0000313" key="16">
    <source>
        <dbReference type="Proteomes" id="UP000694557"/>
    </source>
</evidence>
<feature type="domain" description="Caspase family p20" evidence="14">
    <location>
        <begin position="111"/>
        <end position="235"/>
    </location>
</feature>
<dbReference type="AlphaFoldDB" id="A0A8C7FJW8"/>
<sequence length="345" mass="38807">MRLPNDAITSFFFFFYNSQSHEQVTVKLGRLYFFAVTCVFQRFNAKTTITLGVVKTDCTTEIGTMSDLVDAKCITTQWPGSPSLPRFTIENQKVDARPPADMYTYKMNYPSLGQCVIINNKNFDRRTGMSSRKGTDVDAGYARKVFERLGYNVKVANDQTVQQIQQLLYTVSQDNHSQSASFVCVMLSHGGEGVFYGTDGNVELQKLTGLFRGDRCKTLVGKPKLFFIQACRGSDLDCGIETDSVAGGIETDSVAGNYPARIPVEADFLYAYSTAPGYYSWRNTDKGSWFIQALCEMLQRYGKQLDIMQIMTRVNHKVAHDFEACANKQIPCIASMLTKHLYFPQ</sequence>
<dbReference type="GeneTree" id="ENSGT00940000153232"/>
<proteinExistence type="inferred from homology"/>
<evidence type="ECO:0000256" key="11">
    <source>
        <dbReference type="ARBA" id="ARBA00039708"/>
    </source>
</evidence>
<dbReference type="PANTHER" id="PTHR10454:SF198">
    <property type="entry name" value="CASPASE-3"/>
    <property type="match status" value="1"/>
</dbReference>
<dbReference type="GO" id="GO:0030182">
    <property type="term" value="P:neuron differentiation"/>
    <property type="evidence" value="ECO:0007669"/>
    <property type="project" value="TreeGrafter"/>
</dbReference>
<feature type="domain" description="Caspase family p10" evidence="13">
    <location>
        <begin position="261"/>
        <end position="345"/>
    </location>
</feature>
<dbReference type="GO" id="GO:0006915">
    <property type="term" value="P:apoptotic process"/>
    <property type="evidence" value="ECO:0007669"/>
    <property type="project" value="UniProtKB-KW"/>
</dbReference>
<evidence type="ECO:0000256" key="3">
    <source>
        <dbReference type="ARBA" id="ARBA00022490"/>
    </source>
</evidence>
<dbReference type="InterPro" id="IPR002398">
    <property type="entry name" value="Pept_C14"/>
</dbReference>
<name>A0A8C7FJW8_ONCKI</name>
<evidence type="ECO:0000259" key="14">
    <source>
        <dbReference type="PROSITE" id="PS50208"/>
    </source>
</evidence>
<dbReference type="PANTHER" id="PTHR10454">
    <property type="entry name" value="CASPASE"/>
    <property type="match status" value="1"/>
</dbReference>
<keyword evidence="6" id="KW-0378">Hydrolase</keyword>
<dbReference type="CDD" id="cd00032">
    <property type="entry name" value="CASc"/>
    <property type="match status" value="1"/>
</dbReference>
<dbReference type="SUPFAM" id="SSF52129">
    <property type="entry name" value="Caspase-like"/>
    <property type="match status" value="1"/>
</dbReference>
<dbReference type="EC" id="3.4.22.56" evidence="10"/>
<evidence type="ECO:0000256" key="5">
    <source>
        <dbReference type="ARBA" id="ARBA00022703"/>
    </source>
</evidence>
<evidence type="ECO:0000256" key="4">
    <source>
        <dbReference type="ARBA" id="ARBA00022670"/>
    </source>
</evidence>
<dbReference type="Pfam" id="PF00656">
    <property type="entry name" value="Peptidase_C14"/>
    <property type="match status" value="1"/>
</dbReference>
<evidence type="ECO:0000256" key="12">
    <source>
        <dbReference type="RuleBase" id="RU003971"/>
    </source>
</evidence>
<dbReference type="PRINTS" id="PR00376">
    <property type="entry name" value="IL1BCENZYME"/>
</dbReference>
<comment type="similarity">
    <text evidence="2 12">Belongs to the peptidase C14A family.</text>
</comment>
<gene>
    <name evidence="15" type="primary">CASP3</name>
</gene>
<keyword evidence="16" id="KW-1185">Reference proteome</keyword>
<dbReference type="InterPro" id="IPR033139">
    <property type="entry name" value="Caspase_cys_AS"/>
</dbReference>
<evidence type="ECO:0000256" key="1">
    <source>
        <dbReference type="ARBA" id="ARBA00004496"/>
    </source>
</evidence>
<dbReference type="InterPro" id="IPR002138">
    <property type="entry name" value="Pept_C14_p10"/>
</dbReference>
<dbReference type="InterPro" id="IPR001309">
    <property type="entry name" value="Pept_C14_p20"/>
</dbReference>
<dbReference type="GO" id="GO:0030218">
    <property type="term" value="P:erythrocyte differentiation"/>
    <property type="evidence" value="ECO:0007669"/>
    <property type="project" value="TreeGrafter"/>
</dbReference>
<dbReference type="Ensembl" id="ENSOKIT00005030494.1">
    <property type="protein sequence ID" value="ENSOKIP00005028820.1"/>
    <property type="gene ID" value="ENSOKIG00005012436.1"/>
</dbReference>
<dbReference type="GO" id="GO:0005737">
    <property type="term" value="C:cytoplasm"/>
    <property type="evidence" value="ECO:0007669"/>
    <property type="project" value="UniProtKB-SubCell"/>
</dbReference>
<dbReference type="PROSITE" id="PS01121">
    <property type="entry name" value="CASPASE_HIS"/>
    <property type="match status" value="1"/>
</dbReference>
<evidence type="ECO:0000256" key="8">
    <source>
        <dbReference type="ARBA" id="ARBA00023145"/>
    </source>
</evidence>
<dbReference type="GO" id="GO:0004197">
    <property type="term" value="F:cysteine-type endopeptidase activity"/>
    <property type="evidence" value="ECO:0007669"/>
    <property type="project" value="InterPro"/>
</dbReference>
<dbReference type="GO" id="GO:0031264">
    <property type="term" value="C:death-inducing signaling complex"/>
    <property type="evidence" value="ECO:0007669"/>
    <property type="project" value="TreeGrafter"/>
</dbReference>
<dbReference type="InterPro" id="IPR016129">
    <property type="entry name" value="Caspase_his_AS"/>
</dbReference>
<evidence type="ECO:0000256" key="7">
    <source>
        <dbReference type="ARBA" id="ARBA00022807"/>
    </source>
</evidence>
<dbReference type="PROSITE" id="PS50207">
    <property type="entry name" value="CASPASE_P10"/>
    <property type="match status" value="1"/>
</dbReference>
<dbReference type="GO" id="GO:0030216">
    <property type="term" value="P:keratinocyte differentiation"/>
    <property type="evidence" value="ECO:0007669"/>
    <property type="project" value="TreeGrafter"/>
</dbReference>
<dbReference type="Proteomes" id="UP000694557">
    <property type="component" value="Unassembled WGS sequence"/>
</dbReference>
<dbReference type="PROSITE" id="PS50208">
    <property type="entry name" value="CASPASE_P20"/>
    <property type="match status" value="1"/>
</dbReference>
<keyword evidence="3" id="KW-0963">Cytoplasm</keyword>
<reference evidence="15" key="2">
    <citation type="submission" date="2025-09" db="UniProtKB">
        <authorList>
            <consortium name="Ensembl"/>
        </authorList>
    </citation>
    <scope>IDENTIFICATION</scope>
</reference>
<dbReference type="InterPro" id="IPR015917">
    <property type="entry name" value="Pept_C14A"/>
</dbReference>
<dbReference type="GO" id="GO:0006508">
    <property type="term" value="P:proteolysis"/>
    <property type="evidence" value="ECO:0007669"/>
    <property type="project" value="UniProtKB-KW"/>
</dbReference>
<dbReference type="SMART" id="SM00115">
    <property type="entry name" value="CASc"/>
    <property type="match status" value="1"/>
</dbReference>
<keyword evidence="5" id="KW-0053">Apoptosis</keyword>
<evidence type="ECO:0000256" key="9">
    <source>
        <dbReference type="ARBA" id="ARBA00036189"/>
    </source>
</evidence>
<evidence type="ECO:0000256" key="10">
    <source>
        <dbReference type="ARBA" id="ARBA00038900"/>
    </source>
</evidence>
<dbReference type="Gene3D" id="3.30.70.1470">
    <property type="entry name" value="Caspase-like"/>
    <property type="match status" value="1"/>
</dbReference>
<evidence type="ECO:0000256" key="2">
    <source>
        <dbReference type="ARBA" id="ARBA00010134"/>
    </source>
</evidence>